<name>A0ABU5J0Z9_9BACI</name>
<accession>A0ABU5J0Z9</accession>
<sequence length="155" mass="18596">MNLYVKSIFHQLQVANESLLELMGQIDVNLLDEKTDENKRTIRELLAHIVVIYAADYYIMEGSTQEEMNDFYKNHIPYSIEEMRLELDRNFNFLREQVSTFSEQDLTELKTSWWGVTYSRFEWLVEIVAHIYHHRAQLHTMLIEIGTHPQVRLFE</sequence>
<comment type="caution">
    <text evidence="2">The sequence shown here is derived from an EMBL/GenBank/DDBJ whole genome shotgun (WGS) entry which is preliminary data.</text>
</comment>
<dbReference type="SUPFAM" id="SSF109854">
    <property type="entry name" value="DinB/YfiT-like putative metalloenzymes"/>
    <property type="match status" value="1"/>
</dbReference>
<dbReference type="Proteomes" id="UP001290455">
    <property type="component" value="Unassembled WGS sequence"/>
</dbReference>
<evidence type="ECO:0000259" key="1">
    <source>
        <dbReference type="Pfam" id="PF12867"/>
    </source>
</evidence>
<dbReference type="Pfam" id="PF12867">
    <property type="entry name" value="DinB_2"/>
    <property type="match status" value="1"/>
</dbReference>
<reference evidence="2 3" key="1">
    <citation type="submission" date="2023-11" db="EMBL/GenBank/DDBJ databases">
        <title>Bacillus jintuensis, isolated from a mudflat on the Beibu Gulf coast.</title>
        <authorList>
            <person name="Li M."/>
        </authorList>
    </citation>
    <scope>NUCLEOTIDE SEQUENCE [LARGE SCALE GENOMIC DNA]</scope>
    <source>
        <strain evidence="2 3">31A1R</strain>
    </source>
</reference>
<keyword evidence="3" id="KW-1185">Reference proteome</keyword>
<evidence type="ECO:0000313" key="2">
    <source>
        <dbReference type="EMBL" id="MDZ5473035.1"/>
    </source>
</evidence>
<protein>
    <submittedName>
        <fullName evidence="2">DinB family protein</fullName>
    </submittedName>
</protein>
<organism evidence="2 3">
    <name type="scientific">Robertmurraya mangrovi</name>
    <dbReference type="NCBI Taxonomy" id="3098077"/>
    <lineage>
        <taxon>Bacteria</taxon>
        <taxon>Bacillati</taxon>
        <taxon>Bacillota</taxon>
        <taxon>Bacilli</taxon>
        <taxon>Bacillales</taxon>
        <taxon>Bacillaceae</taxon>
        <taxon>Robertmurraya</taxon>
    </lineage>
</organism>
<proteinExistence type="predicted"/>
<dbReference type="EMBL" id="JAXOFX010000010">
    <property type="protein sequence ID" value="MDZ5473035.1"/>
    <property type="molecule type" value="Genomic_DNA"/>
</dbReference>
<feature type="domain" description="DinB-like" evidence="1">
    <location>
        <begin position="11"/>
        <end position="138"/>
    </location>
</feature>
<dbReference type="InterPro" id="IPR024775">
    <property type="entry name" value="DinB-like"/>
</dbReference>
<evidence type="ECO:0000313" key="3">
    <source>
        <dbReference type="Proteomes" id="UP001290455"/>
    </source>
</evidence>
<dbReference type="Gene3D" id="1.20.120.450">
    <property type="entry name" value="dinb family like domain"/>
    <property type="match status" value="1"/>
</dbReference>
<gene>
    <name evidence="2" type="ORF">SM124_15055</name>
</gene>
<dbReference type="InterPro" id="IPR034660">
    <property type="entry name" value="DinB/YfiT-like"/>
</dbReference>
<dbReference type="RefSeq" id="WP_322447335.1">
    <property type="nucleotide sequence ID" value="NZ_JAXOFX010000010.1"/>
</dbReference>